<accession>A0A6A5SP07</accession>
<reference evidence="2" key="1">
    <citation type="journal article" date="2020" name="Stud. Mycol.">
        <title>101 Dothideomycetes genomes: a test case for predicting lifestyles and emergence of pathogens.</title>
        <authorList>
            <person name="Haridas S."/>
            <person name="Albert R."/>
            <person name="Binder M."/>
            <person name="Bloem J."/>
            <person name="Labutti K."/>
            <person name="Salamov A."/>
            <person name="Andreopoulos B."/>
            <person name="Baker S."/>
            <person name="Barry K."/>
            <person name="Bills G."/>
            <person name="Bluhm B."/>
            <person name="Cannon C."/>
            <person name="Castanera R."/>
            <person name="Culley D."/>
            <person name="Daum C."/>
            <person name="Ezra D."/>
            <person name="Gonzalez J."/>
            <person name="Henrissat B."/>
            <person name="Kuo A."/>
            <person name="Liang C."/>
            <person name="Lipzen A."/>
            <person name="Lutzoni F."/>
            <person name="Magnuson J."/>
            <person name="Mondo S."/>
            <person name="Nolan M."/>
            <person name="Ohm R."/>
            <person name="Pangilinan J."/>
            <person name="Park H.-J."/>
            <person name="Ramirez L."/>
            <person name="Alfaro M."/>
            <person name="Sun H."/>
            <person name="Tritt A."/>
            <person name="Yoshinaga Y."/>
            <person name="Zwiers L.-H."/>
            <person name="Turgeon B."/>
            <person name="Goodwin S."/>
            <person name="Spatafora J."/>
            <person name="Crous P."/>
            <person name="Grigoriev I."/>
        </authorList>
    </citation>
    <scope>NUCLEOTIDE SEQUENCE</scope>
    <source>
        <strain evidence="2">CBS 161.51</strain>
    </source>
</reference>
<gene>
    <name evidence="2" type="ORF">EJ02DRAFT_503685</name>
</gene>
<evidence type="ECO:0000313" key="2">
    <source>
        <dbReference type="EMBL" id="KAF1941209.1"/>
    </source>
</evidence>
<organism evidence="2 3">
    <name type="scientific">Clathrospora elynae</name>
    <dbReference type="NCBI Taxonomy" id="706981"/>
    <lineage>
        <taxon>Eukaryota</taxon>
        <taxon>Fungi</taxon>
        <taxon>Dikarya</taxon>
        <taxon>Ascomycota</taxon>
        <taxon>Pezizomycotina</taxon>
        <taxon>Dothideomycetes</taxon>
        <taxon>Pleosporomycetidae</taxon>
        <taxon>Pleosporales</taxon>
        <taxon>Diademaceae</taxon>
        <taxon>Clathrospora</taxon>
    </lineage>
</organism>
<evidence type="ECO:0008006" key="4">
    <source>
        <dbReference type="Google" id="ProtNLM"/>
    </source>
</evidence>
<dbReference type="EMBL" id="ML976051">
    <property type="protein sequence ID" value="KAF1941209.1"/>
    <property type="molecule type" value="Genomic_DNA"/>
</dbReference>
<name>A0A6A5SP07_9PLEO</name>
<sequence>MSTYKSVQDQTWFGKLYSLDHADVEYSLVDNNINTKHANTSILDWMMMIKDNGQFDDFLLMEFKEQFGEWSMELLSASDWKIRKALKELFRARGVYLPLNAKETITEQLFAMLTFDTCPVWPEKELALAMVDPNFKCRQMGSRPATPPPPPPPANAQPPGVRALTDLSKLYNNELRFTGDLHDIFNLKLNIFHDLCTKAGVTTDQYSTAFSTMLQGKAQTYYYQHLAGKGLTFVELCKRIRAYFHTAENHQHFLNEWRAIMLRDIITTNPDKTLPQCLEITIERLQRTYLSLTQNFGTTNEMNLAGQLVSACQGVAACSQVLVRPAATFEAVASELRSAQYVTHSSPSPANDSAFYTDRRYNRNARYDRNNKGRNSYPRYNRRGNYTQRDKKCFVCGKQGCWSTRHPAKERAQSRQRFQTYAQDHNDVNSDYHFNTSTCRPINGQVVTAALNNAATAHTITGIDVYKDEGAKEATHLFTFDARYGAETFQGIMPDTGAAGVSTAGKTQVMALQQLQPLVVDKSTAGRHRIRFGDNPECISVGDVKVQTPFGTILFAVMPTNTPFLLCLADMDKHEIYLNNVDNVLVHHGNQYPVVRKWGHPWLLLDHHHTVIYFLTEPELCQLHRRFGHPAADQMHKVLEKAGHDNLNMEVIKKINKLCHQCQMHSKAPGRFKFTIQDNVDFNYQVIVDVMYIDQKPVLHVVDDATSFQAARFLTDMKATTTWDTLRGMWIDIIQLPIHRALRDVLRFMNPVSLHAPCPLPTRSALFPPHSRALLHAGAPRGGCSAFHEDSKNRQLAPLNSSKWRSPRGPALSFGAGLPFAQSIA</sequence>
<feature type="compositionally biased region" description="Pro residues" evidence="1">
    <location>
        <begin position="145"/>
        <end position="156"/>
    </location>
</feature>
<evidence type="ECO:0000313" key="3">
    <source>
        <dbReference type="Proteomes" id="UP000800038"/>
    </source>
</evidence>
<dbReference type="AlphaFoldDB" id="A0A6A5SP07"/>
<evidence type="ECO:0000256" key="1">
    <source>
        <dbReference type="SAM" id="MobiDB-lite"/>
    </source>
</evidence>
<dbReference type="OrthoDB" id="3780108at2759"/>
<dbReference type="Proteomes" id="UP000800038">
    <property type="component" value="Unassembled WGS sequence"/>
</dbReference>
<keyword evidence="3" id="KW-1185">Reference proteome</keyword>
<feature type="region of interest" description="Disordered" evidence="1">
    <location>
        <begin position="139"/>
        <end position="159"/>
    </location>
</feature>
<feature type="region of interest" description="Disordered" evidence="1">
    <location>
        <begin position="364"/>
        <end position="384"/>
    </location>
</feature>
<proteinExistence type="predicted"/>
<protein>
    <recommendedName>
        <fullName evidence="4">GAG-pre-integrase domain-containing protein</fullName>
    </recommendedName>
</protein>